<evidence type="ECO:0000256" key="1">
    <source>
        <dbReference type="ARBA" id="ARBA00004651"/>
    </source>
</evidence>
<feature type="transmembrane region" description="Helical" evidence="7">
    <location>
        <begin position="176"/>
        <end position="199"/>
    </location>
</feature>
<evidence type="ECO:0000256" key="2">
    <source>
        <dbReference type="ARBA" id="ARBA00022475"/>
    </source>
</evidence>
<keyword evidence="5 7" id="KW-0472">Membrane</keyword>
<proteinExistence type="predicted"/>
<keyword evidence="8" id="KW-0732">Signal</keyword>
<evidence type="ECO:0000256" key="7">
    <source>
        <dbReference type="SAM" id="Phobius"/>
    </source>
</evidence>
<feature type="transmembrane region" description="Helical" evidence="7">
    <location>
        <begin position="65"/>
        <end position="85"/>
    </location>
</feature>
<evidence type="ECO:0000256" key="4">
    <source>
        <dbReference type="ARBA" id="ARBA00022989"/>
    </source>
</evidence>
<feature type="domain" description="Copper resistance protein D" evidence="9">
    <location>
        <begin position="242"/>
        <end position="347"/>
    </location>
</feature>
<evidence type="ECO:0000256" key="5">
    <source>
        <dbReference type="ARBA" id="ARBA00023136"/>
    </source>
</evidence>
<feature type="transmembrane region" description="Helical" evidence="7">
    <location>
        <begin position="244"/>
        <end position="269"/>
    </location>
</feature>
<evidence type="ECO:0000259" key="9">
    <source>
        <dbReference type="Pfam" id="PF05425"/>
    </source>
</evidence>
<gene>
    <name evidence="10" type="primary">ycnJ</name>
    <name evidence="10" type="ORF">BTM25_34350</name>
</gene>
<feature type="signal peptide" evidence="8">
    <location>
        <begin position="1"/>
        <end position="25"/>
    </location>
</feature>
<comment type="subcellular location">
    <subcellularLocation>
        <location evidence="1">Cell membrane</location>
        <topology evidence="1">Multi-pass membrane protein</topology>
    </subcellularLocation>
</comment>
<feature type="transmembrane region" description="Helical" evidence="7">
    <location>
        <begin position="97"/>
        <end position="119"/>
    </location>
</feature>
<keyword evidence="2" id="KW-1003">Cell membrane</keyword>
<keyword evidence="11" id="KW-1185">Reference proteome</keyword>
<evidence type="ECO:0000313" key="10">
    <source>
        <dbReference type="EMBL" id="POM24797.1"/>
    </source>
</evidence>
<reference evidence="10 11" key="1">
    <citation type="journal article" date="2017" name="Chemistry">
        <title>Isolation, Biosynthesis and Chemical Modifications of Rubterolones A-F: Rare Tropolone Alkaloids from Actinomadura sp. 5-2.</title>
        <authorList>
            <person name="Guo H."/>
            <person name="Benndorf R."/>
            <person name="Leichnitz D."/>
            <person name="Klassen J.L."/>
            <person name="Vollmers J."/>
            <person name="Gorls H."/>
            <person name="Steinacker M."/>
            <person name="Weigel C."/>
            <person name="Dahse H.M."/>
            <person name="Kaster A.K."/>
            <person name="de Beer Z.W."/>
            <person name="Poulsen M."/>
            <person name="Beemelmanns C."/>
        </authorList>
    </citation>
    <scope>NUCLEOTIDE SEQUENCE [LARGE SCALE GENOMIC DNA]</scope>
    <source>
        <strain evidence="10 11">5-2</strain>
    </source>
</reference>
<dbReference type="PANTHER" id="PTHR34820">
    <property type="entry name" value="INNER MEMBRANE PROTEIN YEBZ"/>
    <property type="match status" value="1"/>
</dbReference>
<dbReference type="InterPro" id="IPR032694">
    <property type="entry name" value="CopC/D"/>
</dbReference>
<dbReference type="GO" id="GO:0005886">
    <property type="term" value="C:plasma membrane"/>
    <property type="evidence" value="ECO:0007669"/>
    <property type="project" value="UniProtKB-SubCell"/>
</dbReference>
<dbReference type="PANTHER" id="PTHR34820:SF4">
    <property type="entry name" value="INNER MEMBRANE PROTEIN YEBZ"/>
    <property type="match status" value="1"/>
</dbReference>
<evidence type="ECO:0000256" key="8">
    <source>
        <dbReference type="SAM" id="SignalP"/>
    </source>
</evidence>
<comment type="caution">
    <text evidence="10">The sequence shown here is derived from an EMBL/GenBank/DDBJ whole genome shotgun (WGS) entry which is preliminary data.</text>
</comment>
<dbReference type="InterPro" id="IPR008457">
    <property type="entry name" value="Cu-R_CopD_dom"/>
</dbReference>
<dbReference type="Pfam" id="PF05425">
    <property type="entry name" value="CopD"/>
    <property type="match status" value="1"/>
</dbReference>
<feature type="compositionally biased region" description="Low complexity" evidence="6">
    <location>
        <begin position="29"/>
        <end position="42"/>
    </location>
</feature>
<dbReference type="AlphaFoldDB" id="A0A2P4UIC2"/>
<dbReference type="EMBL" id="MTBP01000002">
    <property type="protein sequence ID" value="POM24797.1"/>
    <property type="molecule type" value="Genomic_DNA"/>
</dbReference>
<feature type="transmembrane region" description="Helical" evidence="7">
    <location>
        <begin position="146"/>
        <end position="164"/>
    </location>
</feature>
<sequence length="354" mass="36925" precursor="true">MLFRRVAFCALALVWLALAAPAAAAAPGPSPAPSTSASREPVVAPPPAAPHDHPGVRPLLTTAKAVGYLGLAVFVGGLAFLALLWPEGAWDRRVRQLMVAAWAAGTAAAVAGIALQGVYTAMRPLSDVTSPHVWGTVLDDHPGEVWAVKGLLWVLASVVLAWALRAGDRAVRRAPWRVAALAVAFGLVRTTGMTSHATGTARPFLSETADVLHLTGASLWFGGLVILLLGVLRRRRPEELAQVVPRYSMLALGCVLAIAASGLVLAWQLVGSVSGLLDTSYGRLLLAKLAIFALVLGAAQRSKRWVGGRLDLAVRRGGDAATVRPFVYSVAIETALLSVVLVAATLLVTAAPGR</sequence>
<keyword evidence="3 7" id="KW-0812">Transmembrane</keyword>
<dbReference type="GO" id="GO:0006825">
    <property type="term" value="P:copper ion transport"/>
    <property type="evidence" value="ECO:0007669"/>
    <property type="project" value="InterPro"/>
</dbReference>
<protein>
    <submittedName>
        <fullName evidence="10">Copper transport protein YcnJ</fullName>
    </submittedName>
</protein>
<feature type="chain" id="PRO_5039070763" evidence="8">
    <location>
        <begin position="26"/>
        <end position="354"/>
    </location>
</feature>
<organism evidence="10 11">
    <name type="scientific">Actinomadura rubteroloni</name>
    <dbReference type="NCBI Taxonomy" id="1926885"/>
    <lineage>
        <taxon>Bacteria</taxon>
        <taxon>Bacillati</taxon>
        <taxon>Actinomycetota</taxon>
        <taxon>Actinomycetes</taxon>
        <taxon>Streptosporangiales</taxon>
        <taxon>Thermomonosporaceae</taxon>
        <taxon>Actinomadura</taxon>
    </lineage>
</organism>
<evidence type="ECO:0000256" key="3">
    <source>
        <dbReference type="ARBA" id="ARBA00022692"/>
    </source>
</evidence>
<accession>A0A2P4UIC2</accession>
<feature type="transmembrane region" description="Helical" evidence="7">
    <location>
        <begin position="326"/>
        <end position="351"/>
    </location>
</feature>
<feature type="transmembrane region" description="Helical" evidence="7">
    <location>
        <begin position="281"/>
        <end position="299"/>
    </location>
</feature>
<keyword evidence="4 7" id="KW-1133">Transmembrane helix</keyword>
<evidence type="ECO:0000256" key="6">
    <source>
        <dbReference type="SAM" id="MobiDB-lite"/>
    </source>
</evidence>
<dbReference type="Proteomes" id="UP000242367">
    <property type="component" value="Unassembled WGS sequence"/>
</dbReference>
<dbReference type="RefSeq" id="WP_103563884.1">
    <property type="nucleotide sequence ID" value="NZ_MTBP01000002.1"/>
</dbReference>
<feature type="region of interest" description="Disordered" evidence="6">
    <location>
        <begin position="29"/>
        <end position="55"/>
    </location>
</feature>
<evidence type="ECO:0000313" key="11">
    <source>
        <dbReference type="Proteomes" id="UP000242367"/>
    </source>
</evidence>
<feature type="transmembrane region" description="Helical" evidence="7">
    <location>
        <begin position="211"/>
        <end position="232"/>
    </location>
</feature>
<name>A0A2P4UIC2_9ACTN</name>